<organism evidence="1 2">
    <name type="scientific">Schistosoma mattheei</name>
    <dbReference type="NCBI Taxonomy" id="31246"/>
    <lineage>
        <taxon>Eukaryota</taxon>
        <taxon>Metazoa</taxon>
        <taxon>Spiralia</taxon>
        <taxon>Lophotrochozoa</taxon>
        <taxon>Platyhelminthes</taxon>
        <taxon>Trematoda</taxon>
        <taxon>Digenea</taxon>
        <taxon>Strigeidida</taxon>
        <taxon>Schistosomatoidea</taxon>
        <taxon>Schistosomatidae</taxon>
        <taxon>Schistosoma</taxon>
    </lineage>
</organism>
<sequence>MIFRFTKSSYMYEITSHILHEVILCIGYLCVLNSDNQTSLQCGSSPNLLQRLLSLPFEYFSYCPLTDILYPTLIACCYKHSLNTSVLESELSPSILANYIEVSYITYIVVYFLLLLFVVLLSV</sequence>
<protein>
    <submittedName>
        <fullName evidence="1">Uncharacterized protein</fullName>
    </submittedName>
</protein>
<name>A0A183Q796_9TREM</name>
<dbReference type="PANTHER" id="PTHR31434">
    <property type="entry name" value="S PHASE CYCLIN A-ASSOCIATED PROTEIN IN THE ENDOPLASMIC RETICULUM"/>
    <property type="match status" value="1"/>
</dbReference>
<accession>A0A183Q796</accession>
<gene>
    <name evidence="1" type="ORF">SMTD_LOCUS22482</name>
</gene>
<evidence type="ECO:0000313" key="2">
    <source>
        <dbReference type="Proteomes" id="UP000269396"/>
    </source>
</evidence>
<dbReference type="AlphaFoldDB" id="A0A183Q796"/>
<dbReference type="PANTHER" id="PTHR31434:SF2">
    <property type="entry name" value="S PHASE CYCLIN A-ASSOCIATED PROTEIN IN THE ENDOPLASMIC RETICULUM"/>
    <property type="match status" value="1"/>
</dbReference>
<proteinExistence type="predicted"/>
<evidence type="ECO:0000313" key="1">
    <source>
        <dbReference type="EMBL" id="VDP87420.1"/>
    </source>
</evidence>
<reference evidence="1 2" key="1">
    <citation type="submission" date="2018-11" db="EMBL/GenBank/DDBJ databases">
        <authorList>
            <consortium name="Pathogen Informatics"/>
        </authorList>
    </citation>
    <scope>NUCLEOTIDE SEQUENCE [LARGE SCALE GENOMIC DNA]</scope>
    <source>
        <strain>Denwood</strain>
        <strain evidence="2">Zambia</strain>
    </source>
</reference>
<dbReference type="Proteomes" id="UP000269396">
    <property type="component" value="Unassembled WGS sequence"/>
</dbReference>
<dbReference type="EMBL" id="UZAL01051781">
    <property type="protein sequence ID" value="VDP87420.1"/>
    <property type="molecule type" value="Genomic_DNA"/>
</dbReference>
<keyword evidence="2" id="KW-1185">Reference proteome</keyword>